<feature type="transmembrane region" description="Helical" evidence="1">
    <location>
        <begin position="86"/>
        <end position="107"/>
    </location>
</feature>
<dbReference type="EMBL" id="MFKV01000025">
    <property type="protein sequence ID" value="OGG49869.1"/>
    <property type="molecule type" value="Genomic_DNA"/>
</dbReference>
<feature type="transmembrane region" description="Helical" evidence="1">
    <location>
        <begin position="60"/>
        <end position="79"/>
    </location>
</feature>
<protein>
    <submittedName>
        <fullName evidence="2">Uncharacterized protein</fullName>
    </submittedName>
</protein>
<keyword evidence="1" id="KW-1133">Transmembrane helix</keyword>
<organism evidence="2 3">
    <name type="scientific">Candidatus Kaiserbacteria bacterium RIFCSPHIGHO2_01_FULL_54_36</name>
    <dbReference type="NCBI Taxonomy" id="1798482"/>
    <lineage>
        <taxon>Bacteria</taxon>
        <taxon>Candidatus Kaiseribacteriota</taxon>
    </lineage>
</organism>
<evidence type="ECO:0000256" key="1">
    <source>
        <dbReference type="SAM" id="Phobius"/>
    </source>
</evidence>
<dbReference type="AlphaFoldDB" id="A0A1F6CKV6"/>
<feature type="transmembrane region" description="Helical" evidence="1">
    <location>
        <begin position="141"/>
        <end position="163"/>
    </location>
</feature>
<keyword evidence="1" id="KW-0472">Membrane</keyword>
<dbReference type="Proteomes" id="UP000178370">
    <property type="component" value="Unassembled WGS sequence"/>
</dbReference>
<evidence type="ECO:0000313" key="2">
    <source>
        <dbReference type="EMBL" id="OGG49869.1"/>
    </source>
</evidence>
<reference evidence="2 3" key="1">
    <citation type="journal article" date="2016" name="Nat. Commun.">
        <title>Thousands of microbial genomes shed light on interconnected biogeochemical processes in an aquifer system.</title>
        <authorList>
            <person name="Anantharaman K."/>
            <person name="Brown C.T."/>
            <person name="Hug L.A."/>
            <person name="Sharon I."/>
            <person name="Castelle C.J."/>
            <person name="Probst A.J."/>
            <person name="Thomas B.C."/>
            <person name="Singh A."/>
            <person name="Wilkins M.J."/>
            <person name="Karaoz U."/>
            <person name="Brodie E.L."/>
            <person name="Williams K.H."/>
            <person name="Hubbard S.S."/>
            <person name="Banfield J.F."/>
        </authorList>
    </citation>
    <scope>NUCLEOTIDE SEQUENCE [LARGE SCALE GENOMIC DNA]</scope>
</reference>
<evidence type="ECO:0000313" key="3">
    <source>
        <dbReference type="Proteomes" id="UP000178370"/>
    </source>
</evidence>
<feature type="transmembrane region" description="Helical" evidence="1">
    <location>
        <begin position="6"/>
        <end position="24"/>
    </location>
</feature>
<comment type="caution">
    <text evidence="2">The sequence shown here is derived from an EMBL/GenBank/DDBJ whole genome shotgun (WGS) entry which is preliminary data.</text>
</comment>
<proteinExistence type="predicted"/>
<gene>
    <name evidence="2" type="ORF">A2763_01610</name>
</gene>
<accession>A0A1F6CKV6</accession>
<feature type="transmembrane region" description="Helical" evidence="1">
    <location>
        <begin position="169"/>
        <end position="187"/>
    </location>
</feature>
<keyword evidence="1" id="KW-0812">Transmembrane</keyword>
<name>A0A1F6CKV6_9BACT</name>
<feature type="transmembrane region" description="Helical" evidence="1">
    <location>
        <begin position="36"/>
        <end position="54"/>
    </location>
</feature>
<sequence length="194" mass="21129">MPGTAVFGLVAGLLNLVAFVPFIYSIFSAGKRPNRATWIIWAVLNWILLFQYAQTGATETWWVTVGLVIGSTPLALLALRWGEGGWTPFDLTCIAAAALSIVLWFYLGSPETGLVMTLAVDGFGVAAAIRHAYRKPEEESALAWGLFFFGDALNVLAVTDWTLQGFGIWIYPVVMALYTAPIFVLTLRKKGPPG</sequence>